<sequence length="40" mass="5043">MLRKFFSMLVTKQPFNEERYDIEEEMEDEYYMDTDDPSRL</sequence>
<proteinExistence type="predicted"/>
<name>A0A561CN04_9BACI</name>
<keyword evidence="2" id="KW-1185">Reference proteome</keyword>
<reference evidence="1 2" key="1">
    <citation type="submission" date="2019-06" db="EMBL/GenBank/DDBJ databases">
        <title>Sorghum-associated microbial communities from plants grown in Nebraska, USA.</title>
        <authorList>
            <person name="Schachtman D."/>
        </authorList>
    </citation>
    <scope>NUCLEOTIDE SEQUENCE [LARGE SCALE GENOMIC DNA]</scope>
    <source>
        <strain evidence="1 2">2482</strain>
    </source>
</reference>
<dbReference type="AlphaFoldDB" id="A0A561CN04"/>
<dbReference type="RefSeq" id="WP_261380797.1">
    <property type="nucleotide sequence ID" value="NZ_VIVN01000018.1"/>
</dbReference>
<protein>
    <submittedName>
        <fullName evidence="1">Uncharacterized protein</fullName>
    </submittedName>
</protein>
<comment type="caution">
    <text evidence="1">The sequence shown here is derived from an EMBL/GenBank/DDBJ whole genome shotgun (WGS) entry which is preliminary data.</text>
</comment>
<dbReference type="EMBL" id="VIVN01000018">
    <property type="protein sequence ID" value="TWD92400.1"/>
    <property type="molecule type" value="Genomic_DNA"/>
</dbReference>
<evidence type="ECO:0000313" key="2">
    <source>
        <dbReference type="Proteomes" id="UP000319671"/>
    </source>
</evidence>
<dbReference type="Proteomes" id="UP000319671">
    <property type="component" value="Unassembled WGS sequence"/>
</dbReference>
<gene>
    <name evidence="1" type="ORF">FB550_11831</name>
</gene>
<evidence type="ECO:0000313" key="1">
    <source>
        <dbReference type="EMBL" id="TWD92400.1"/>
    </source>
</evidence>
<accession>A0A561CN04</accession>
<organism evidence="1 2">
    <name type="scientific">Neobacillus bataviensis</name>
    <dbReference type="NCBI Taxonomy" id="220685"/>
    <lineage>
        <taxon>Bacteria</taxon>
        <taxon>Bacillati</taxon>
        <taxon>Bacillota</taxon>
        <taxon>Bacilli</taxon>
        <taxon>Bacillales</taxon>
        <taxon>Bacillaceae</taxon>
        <taxon>Neobacillus</taxon>
    </lineage>
</organism>